<keyword evidence="2" id="KW-0472">Membrane</keyword>
<evidence type="ECO:0000313" key="3">
    <source>
        <dbReference type="EMBL" id="MEB3372345.1"/>
    </source>
</evidence>
<dbReference type="RefSeq" id="WP_324269765.1">
    <property type="nucleotide sequence ID" value="NZ_JAWLNX010000043.1"/>
</dbReference>
<keyword evidence="2" id="KW-1133">Transmembrane helix</keyword>
<feature type="region of interest" description="Disordered" evidence="1">
    <location>
        <begin position="261"/>
        <end position="283"/>
    </location>
</feature>
<name>A0ABU6AM13_9PSEU</name>
<dbReference type="Pfam" id="PF19649">
    <property type="entry name" value="DUF6152"/>
    <property type="match status" value="1"/>
</dbReference>
<dbReference type="EMBL" id="JAWLNX010000043">
    <property type="protein sequence ID" value="MEB3372345.1"/>
    <property type="molecule type" value="Genomic_DNA"/>
</dbReference>
<sequence>MTSLLREISDERVSACRMRFRICGGLTLRHKTPCSTPTPYAPGSLWRELLKVALPVHLMTGTPWFGRDEVCWTQTTHAPGKNRPDMRFMTINAPLPRSSVRRVGLLIASAVSATMLITAAPAQAHHGWDDFDTDRLYYVAGTVSEVRWGEPHSFFTVTVDGELPTDTPERELPEELQAPEDSGPINVAPSYSGSHNALEVVIAPPSYTGRWGLDRPLRDGERVELVGYIGTSHDNEFRPVAFWYDNGRPVNQVLGSELPATPLPVPYPDATEDAPPAAAPSRDTSPTAVWAGLGVVLAAVVAGGAVYLRARSRRT</sequence>
<evidence type="ECO:0000256" key="2">
    <source>
        <dbReference type="SAM" id="Phobius"/>
    </source>
</evidence>
<dbReference type="InterPro" id="IPR046150">
    <property type="entry name" value="DUF6152"/>
</dbReference>
<keyword evidence="2" id="KW-0812">Transmembrane</keyword>
<evidence type="ECO:0000256" key="1">
    <source>
        <dbReference type="SAM" id="MobiDB-lite"/>
    </source>
</evidence>
<gene>
    <name evidence="3" type="ORF">R4I43_33585</name>
</gene>
<comment type="caution">
    <text evidence="3">The sequence shown here is derived from an EMBL/GenBank/DDBJ whole genome shotgun (WGS) entry which is preliminary data.</text>
</comment>
<feature type="transmembrane region" description="Helical" evidence="2">
    <location>
        <begin position="288"/>
        <end position="308"/>
    </location>
</feature>
<keyword evidence="4" id="KW-1185">Reference proteome</keyword>
<evidence type="ECO:0000313" key="4">
    <source>
        <dbReference type="Proteomes" id="UP001327093"/>
    </source>
</evidence>
<dbReference type="Proteomes" id="UP001327093">
    <property type="component" value="Unassembled WGS sequence"/>
</dbReference>
<organism evidence="3 4">
    <name type="scientific">Saccharopolyspora mangrovi</name>
    <dbReference type="NCBI Taxonomy" id="3082379"/>
    <lineage>
        <taxon>Bacteria</taxon>
        <taxon>Bacillati</taxon>
        <taxon>Actinomycetota</taxon>
        <taxon>Actinomycetes</taxon>
        <taxon>Pseudonocardiales</taxon>
        <taxon>Pseudonocardiaceae</taxon>
        <taxon>Saccharopolyspora</taxon>
    </lineage>
</organism>
<proteinExistence type="predicted"/>
<protein>
    <submittedName>
        <fullName evidence="3">DUF6152 family protein</fullName>
    </submittedName>
</protein>
<accession>A0ABU6AM13</accession>
<reference evidence="3 4" key="1">
    <citation type="submission" date="2023-10" db="EMBL/GenBank/DDBJ databases">
        <title>Saccharopolyspora sp. nov., isolated from mangrove soil.</title>
        <authorList>
            <person name="Lu Y."/>
            <person name="Liu W."/>
        </authorList>
    </citation>
    <scope>NUCLEOTIDE SEQUENCE [LARGE SCALE GENOMIC DNA]</scope>
    <source>
        <strain evidence="3 4">S2-29</strain>
    </source>
</reference>